<evidence type="ECO:0000256" key="5">
    <source>
        <dbReference type="RuleBase" id="RU003330"/>
    </source>
</evidence>
<organism evidence="7 8">
    <name type="scientific">Thalassiosira pseudonana</name>
    <name type="common">Marine diatom</name>
    <name type="synonym">Cyclotella nana</name>
    <dbReference type="NCBI Taxonomy" id="35128"/>
    <lineage>
        <taxon>Eukaryota</taxon>
        <taxon>Sar</taxon>
        <taxon>Stramenopiles</taxon>
        <taxon>Ochrophyta</taxon>
        <taxon>Bacillariophyta</taxon>
        <taxon>Coscinodiscophyceae</taxon>
        <taxon>Thalassiosirophycidae</taxon>
        <taxon>Thalassiosirales</taxon>
        <taxon>Thalassiosiraceae</taxon>
        <taxon>Thalassiosira</taxon>
    </lineage>
</organism>
<dbReference type="InterPro" id="IPR027417">
    <property type="entry name" value="P-loop_NTPase"/>
</dbReference>
<dbReference type="PROSITE" id="PS00113">
    <property type="entry name" value="ADENYLATE_KINASE"/>
    <property type="match status" value="1"/>
</dbReference>
<reference evidence="7 8" key="2">
    <citation type="journal article" date="2008" name="Nature">
        <title>The Phaeodactylum genome reveals the evolutionary history of diatom genomes.</title>
        <authorList>
            <person name="Bowler C."/>
            <person name="Allen A.E."/>
            <person name="Badger J.H."/>
            <person name="Grimwood J."/>
            <person name="Jabbari K."/>
            <person name="Kuo A."/>
            <person name="Maheswari U."/>
            <person name="Martens C."/>
            <person name="Maumus F."/>
            <person name="Otillar R.P."/>
            <person name="Rayko E."/>
            <person name="Salamov A."/>
            <person name="Vandepoele K."/>
            <person name="Beszteri B."/>
            <person name="Gruber A."/>
            <person name="Heijde M."/>
            <person name="Katinka M."/>
            <person name="Mock T."/>
            <person name="Valentin K."/>
            <person name="Verret F."/>
            <person name="Berges J.A."/>
            <person name="Brownlee C."/>
            <person name="Cadoret J.P."/>
            <person name="Chiovitti A."/>
            <person name="Choi C.J."/>
            <person name="Coesel S."/>
            <person name="De Martino A."/>
            <person name="Detter J.C."/>
            <person name="Durkin C."/>
            <person name="Falciatore A."/>
            <person name="Fournet J."/>
            <person name="Haruta M."/>
            <person name="Huysman M.J."/>
            <person name="Jenkins B.D."/>
            <person name="Jiroutova K."/>
            <person name="Jorgensen R.E."/>
            <person name="Joubert Y."/>
            <person name="Kaplan A."/>
            <person name="Kroger N."/>
            <person name="Kroth P.G."/>
            <person name="La Roche J."/>
            <person name="Lindquist E."/>
            <person name="Lommer M."/>
            <person name="Martin-Jezequel V."/>
            <person name="Lopez P.J."/>
            <person name="Lucas S."/>
            <person name="Mangogna M."/>
            <person name="McGinnis K."/>
            <person name="Medlin L.K."/>
            <person name="Montsant A."/>
            <person name="Oudot-Le Secq M.P."/>
            <person name="Napoli C."/>
            <person name="Obornik M."/>
            <person name="Parker M.S."/>
            <person name="Petit J.L."/>
            <person name="Porcel B.M."/>
            <person name="Poulsen N."/>
            <person name="Robison M."/>
            <person name="Rychlewski L."/>
            <person name="Rynearson T.A."/>
            <person name="Schmutz J."/>
            <person name="Shapiro H."/>
            <person name="Siaut M."/>
            <person name="Stanley M."/>
            <person name="Sussman M.R."/>
            <person name="Taylor A.R."/>
            <person name="Vardi A."/>
            <person name="von Dassow P."/>
            <person name="Vyverman W."/>
            <person name="Willis A."/>
            <person name="Wyrwicz L.S."/>
            <person name="Rokhsar D.S."/>
            <person name="Weissenbach J."/>
            <person name="Armbrust E.V."/>
            <person name="Green B.R."/>
            <person name="Van de Peer Y."/>
            <person name="Grigoriev I.V."/>
        </authorList>
    </citation>
    <scope>NUCLEOTIDE SEQUENCE [LARGE SCALE GENOMIC DNA]</scope>
    <source>
        <strain evidence="7 8">CCMP1335</strain>
    </source>
</reference>
<evidence type="ECO:0000256" key="3">
    <source>
        <dbReference type="ARBA" id="ARBA00022741"/>
    </source>
</evidence>
<proteinExistence type="inferred from homology"/>
<dbReference type="AlphaFoldDB" id="B8C545"/>
<dbReference type="PANTHER" id="PTHR23359">
    <property type="entry name" value="NUCLEOTIDE KINASE"/>
    <property type="match status" value="1"/>
</dbReference>
<dbReference type="GO" id="GO:0004017">
    <property type="term" value="F:AMP kinase activity"/>
    <property type="evidence" value="ECO:0007669"/>
    <property type="project" value="InterPro"/>
</dbReference>
<dbReference type="STRING" id="35128.B8C545"/>
<gene>
    <name evidence="7" type="ORF">THAPSDRAFT_28487</name>
</gene>
<dbReference type="SUPFAM" id="SSF52540">
    <property type="entry name" value="P-loop containing nucleoside triphosphate hydrolases"/>
    <property type="match status" value="1"/>
</dbReference>
<dbReference type="RefSeq" id="XP_002290948.1">
    <property type="nucleotide sequence ID" value="XM_002290912.1"/>
</dbReference>
<dbReference type="InterPro" id="IPR000850">
    <property type="entry name" value="Adenylat/UMP-CMP_kin"/>
</dbReference>
<keyword evidence="2 5" id="KW-0808">Transferase</keyword>
<dbReference type="Pfam" id="PF00406">
    <property type="entry name" value="ADK"/>
    <property type="match status" value="1"/>
</dbReference>
<sequence length="167" mass="18924">MDQGALVPDNIMIRMVLDDAVEAIKEGQSLLLDGFPRTMEQAVALDKNLDVDMVINLCVPNETIIERISDRWIHPASGRVYSYSYKPPMVEGKDDETGEDLVQRDDDKPESVLRRLQKYDEATAPLVKYYEEKGVIQTFRGTMSDVIYPEVKDWLDNQLAEDAAATV</sequence>
<feature type="domain" description="Adenylate kinase active site lid" evidence="6">
    <location>
        <begin position="71"/>
        <end position="106"/>
    </location>
</feature>
<dbReference type="SUPFAM" id="SSF57774">
    <property type="entry name" value="Microbial and mitochondrial ADK, insert 'zinc finger' domain"/>
    <property type="match status" value="1"/>
</dbReference>
<reference evidence="7 8" key="1">
    <citation type="journal article" date="2004" name="Science">
        <title>The genome of the diatom Thalassiosira pseudonana: ecology, evolution, and metabolism.</title>
        <authorList>
            <person name="Armbrust E.V."/>
            <person name="Berges J.A."/>
            <person name="Bowler C."/>
            <person name="Green B.R."/>
            <person name="Martinez D."/>
            <person name="Putnam N.H."/>
            <person name="Zhou S."/>
            <person name="Allen A.E."/>
            <person name="Apt K.E."/>
            <person name="Bechner M."/>
            <person name="Brzezinski M.A."/>
            <person name="Chaal B.K."/>
            <person name="Chiovitti A."/>
            <person name="Davis A.K."/>
            <person name="Demarest M.S."/>
            <person name="Detter J.C."/>
            <person name="Glavina T."/>
            <person name="Goodstein D."/>
            <person name="Hadi M.Z."/>
            <person name="Hellsten U."/>
            <person name="Hildebrand M."/>
            <person name="Jenkins B.D."/>
            <person name="Jurka J."/>
            <person name="Kapitonov V.V."/>
            <person name="Kroger N."/>
            <person name="Lau W.W."/>
            <person name="Lane T.W."/>
            <person name="Larimer F.W."/>
            <person name="Lippmeier J.C."/>
            <person name="Lucas S."/>
            <person name="Medina M."/>
            <person name="Montsant A."/>
            <person name="Obornik M."/>
            <person name="Parker M.S."/>
            <person name="Palenik B."/>
            <person name="Pazour G.J."/>
            <person name="Richardson P.M."/>
            <person name="Rynearson T.A."/>
            <person name="Saito M.A."/>
            <person name="Schwartz D.C."/>
            <person name="Thamatrakoln K."/>
            <person name="Valentin K."/>
            <person name="Vardi A."/>
            <person name="Wilkerson F.P."/>
            <person name="Rokhsar D.S."/>
        </authorList>
    </citation>
    <scope>NUCLEOTIDE SEQUENCE [LARGE SCALE GENOMIC DNA]</scope>
    <source>
        <strain evidence="7 8">CCMP1335</strain>
    </source>
</reference>
<evidence type="ECO:0000256" key="2">
    <source>
        <dbReference type="ARBA" id="ARBA00022679"/>
    </source>
</evidence>
<evidence type="ECO:0000313" key="8">
    <source>
        <dbReference type="Proteomes" id="UP000001449"/>
    </source>
</evidence>
<evidence type="ECO:0000313" key="7">
    <source>
        <dbReference type="EMBL" id="EED91055.1"/>
    </source>
</evidence>
<dbReference type="GO" id="GO:0005524">
    <property type="term" value="F:ATP binding"/>
    <property type="evidence" value="ECO:0007669"/>
    <property type="project" value="InterPro"/>
</dbReference>
<dbReference type="GeneID" id="7448404"/>
<dbReference type="Pfam" id="PF05191">
    <property type="entry name" value="ADK_lid"/>
    <property type="match status" value="1"/>
</dbReference>
<comment type="similarity">
    <text evidence="1 5">Belongs to the adenylate kinase family.</text>
</comment>
<dbReference type="Proteomes" id="UP000001449">
    <property type="component" value="Chromosome 6"/>
</dbReference>
<dbReference type="Gene3D" id="3.40.50.300">
    <property type="entry name" value="P-loop containing nucleotide triphosphate hydrolases"/>
    <property type="match status" value="1"/>
</dbReference>
<name>B8C545_THAPS</name>
<dbReference type="HAMAP" id="MF_00235">
    <property type="entry name" value="Adenylate_kinase_Adk"/>
    <property type="match status" value="1"/>
</dbReference>
<dbReference type="PRINTS" id="PR00094">
    <property type="entry name" value="ADENYLTKNASE"/>
</dbReference>
<dbReference type="KEGG" id="tps:THAPSDRAFT_28487"/>
<dbReference type="eggNOG" id="KOG3078">
    <property type="taxonomic scope" value="Eukaryota"/>
</dbReference>
<dbReference type="PaxDb" id="35128-Thaps28487"/>
<dbReference type="InParanoid" id="B8C545"/>
<dbReference type="InterPro" id="IPR033690">
    <property type="entry name" value="Adenylat_kinase_CS"/>
</dbReference>
<keyword evidence="4 5" id="KW-0418">Kinase</keyword>
<keyword evidence="3" id="KW-0547">Nucleotide-binding</keyword>
<dbReference type="InterPro" id="IPR036193">
    <property type="entry name" value="ADK_active_lid_dom_sf"/>
</dbReference>
<protein>
    <recommendedName>
        <fullName evidence="6">Adenylate kinase active site lid domain-containing protein</fullName>
    </recommendedName>
</protein>
<keyword evidence="8" id="KW-1185">Reference proteome</keyword>
<dbReference type="HOGENOM" id="CLU_032354_1_1_1"/>
<evidence type="ECO:0000259" key="6">
    <source>
        <dbReference type="Pfam" id="PF05191"/>
    </source>
</evidence>
<dbReference type="InterPro" id="IPR007862">
    <property type="entry name" value="Adenylate_kinase_lid-dom"/>
</dbReference>
<dbReference type="OMA" id="YPRNMSQ"/>
<dbReference type="CDD" id="cd01428">
    <property type="entry name" value="ADK"/>
    <property type="match status" value="1"/>
</dbReference>
<dbReference type="EMBL" id="CM000643">
    <property type="protein sequence ID" value="EED91055.1"/>
    <property type="molecule type" value="Genomic_DNA"/>
</dbReference>
<accession>B8C545</accession>
<evidence type="ECO:0000256" key="1">
    <source>
        <dbReference type="ARBA" id="ARBA00007220"/>
    </source>
</evidence>
<evidence type="ECO:0000256" key="4">
    <source>
        <dbReference type="ARBA" id="ARBA00022777"/>
    </source>
</evidence>